<dbReference type="Proteomes" id="UP001153620">
    <property type="component" value="Chromosome 4"/>
</dbReference>
<reference evidence="1" key="2">
    <citation type="submission" date="2022-10" db="EMBL/GenBank/DDBJ databases">
        <authorList>
            <consortium name="ENA_rothamsted_submissions"/>
            <consortium name="culmorum"/>
            <person name="King R."/>
        </authorList>
    </citation>
    <scope>NUCLEOTIDE SEQUENCE</scope>
</reference>
<evidence type="ECO:0000313" key="2">
    <source>
        <dbReference type="Proteomes" id="UP001153620"/>
    </source>
</evidence>
<dbReference type="SUPFAM" id="SSF52540">
    <property type="entry name" value="P-loop containing nucleoside triphosphate hydrolases"/>
    <property type="match status" value="1"/>
</dbReference>
<proteinExistence type="predicted"/>
<keyword evidence="2" id="KW-1185">Reference proteome</keyword>
<gene>
    <name evidence="1" type="ORF">CHIRRI_LOCUS13259</name>
</gene>
<dbReference type="InterPro" id="IPR027417">
    <property type="entry name" value="P-loop_NTPase"/>
</dbReference>
<dbReference type="AlphaFoldDB" id="A0A9N9S6U2"/>
<reference evidence="1" key="1">
    <citation type="submission" date="2022-01" db="EMBL/GenBank/DDBJ databases">
        <authorList>
            <person name="King R."/>
        </authorList>
    </citation>
    <scope>NUCLEOTIDE SEQUENCE</scope>
</reference>
<evidence type="ECO:0008006" key="3">
    <source>
        <dbReference type="Google" id="ProtNLM"/>
    </source>
</evidence>
<organism evidence="1 2">
    <name type="scientific">Chironomus riparius</name>
    <dbReference type="NCBI Taxonomy" id="315576"/>
    <lineage>
        <taxon>Eukaryota</taxon>
        <taxon>Metazoa</taxon>
        <taxon>Ecdysozoa</taxon>
        <taxon>Arthropoda</taxon>
        <taxon>Hexapoda</taxon>
        <taxon>Insecta</taxon>
        <taxon>Pterygota</taxon>
        <taxon>Neoptera</taxon>
        <taxon>Endopterygota</taxon>
        <taxon>Diptera</taxon>
        <taxon>Nematocera</taxon>
        <taxon>Chironomoidea</taxon>
        <taxon>Chironomidae</taxon>
        <taxon>Chironominae</taxon>
        <taxon>Chironomus</taxon>
    </lineage>
</organism>
<evidence type="ECO:0000313" key="1">
    <source>
        <dbReference type="EMBL" id="CAG9810446.1"/>
    </source>
</evidence>
<sequence>MTEFVAMFSNLTNDNRTGENVEDQDRVRTATVRFKNVDVNLWNLYLNNTKIYENLTCEHMTQIFNNEKLDLSDSKFKYLTDSVFFSWTNLTKPLKDKFLSSTILFRGQNVKLKDLYAVYPKAFESLTSKQIMTVLDGHSALSIEKIKELSTKFYVKRKFIPENSIVAQIEYEKTAFGANKSFKSFYESRPKANLTENLKKHRENYGSHVANSVDRISEYAAIGKLMGYKDFHKSFEKDTEDSRIFVLSSEAGAGKTVTFKHLAIELKKQHPTKWVSYIDLKDHVTWYQDDLVSGGIEELLKKILNLTTENEFERKIFEDSYKAGQVVLLWNGFDEISPLYETFILKITKNVLEKTNNTQYICTRPSHSTQLNENFNVDSQMLVPFNEDEQIEFLNEYFKAKNIKNSSIINEMVSRVLNVTKKLIYNEKRQYDTPLLLSMFAEVKTDNPNLIHQKPTYSHTYPIIQNIQTSHTHTAKRKNKKRITTDVSVDEVQITSTCTAYGNHQ</sequence>
<dbReference type="OrthoDB" id="6693298at2759"/>
<dbReference type="EMBL" id="OU895880">
    <property type="protein sequence ID" value="CAG9810446.1"/>
    <property type="molecule type" value="Genomic_DNA"/>
</dbReference>
<dbReference type="Gene3D" id="3.40.50.300">
    <property type="entry name" value="P-loop containing nucleotide triphosphate hydrolases"/>
    <property type="match status" value="1"/>
</dbReference>
<name>A0A9N9S6U2_9DIPT</name>
<accession>A0A9N9S6U2</accession>
<protein>
    <recommendedName>
        <fullName evidence="3">NACHT domain-containing protein</fullName>
    </recommendedName>
</protein>